<dbReference type="GeneID" id="9380170"/>
<dbReference type="OMA" id="PAFAFMK"/>
<evidence type="ECO:0000259" key="2">
    <source>
        <dbReference type="PROSITE" id="PS50128"/>
    </source>
</evidence>
<feature type="region of interest" description="Disordered" evidence="1">
    <location>
        <begin position="302"/>
        <end position="393"/>
    </location>
</feature>
<evidence type="ECO:0000313" key="4">
    <source>
        <dbReference type="Proteomes" id="UP000001861"/>
    </source>
</evidence>
<accession>D6RR00</accession>
<organism evidence="3 4">
    <name type="scientific">Coprinopsis cinerea (strain Okayama-7 / 130 / ATCC MYA-4618 / FGSC 9003)</name>
    <name type="common">Inky cap fungus</name>
    <name type="synonym">Hormographiella aspergillata</name>
    <dbReference type="NCBI Taxonomy" id="240176"/>
    <lineage>
        <taxon>Eukaryota</taxon>
        <taxon>Fungi</taxon>
        <taxon>Dikarya</taxon>
        <taxon>Basidiomycota</taxon>
        <taxon>Agaricomycotina</taxon>
        <taxon>Agaricomycetes</taxon>
        <taxon>Agaricomycetidae</taxon>
        <taxon>Agaricales</taxon>
        <taxon>Agaricineae</taxon>
        <taxon>Psathyrellaceae</taxon>
        <taxon>Coprinopsis</taxon>
    </lineage>
</organism>
<reference evidence="3 4" key="1">
    <citation type="journal article" date="2010" name="Proc. Natl. Acad. Sci. U.S.A.">
        <title>Insights into evolution of multicellular fungi from the assembled chromosomes of the mushroom Coprinopsis cinerea (Coprinus cinereus).</title>
        <authorList>
            <person name="Stajich J.E."/>
            <person name="Wilke S.K."/>
            <person name="Ahren D."/>
            <person name="Au C.H."/>
            <person name="Birren B.W."/>
            <person name="Borodovsky M."/>
            <person name="Burns C."/>
            <person name="Canback B."/>
            <person name="Casselton L.A."/>
            <person name="Cheng C.K."/>
            <person name="Deng J."/>
            <person name="Dietrich F.S."/>
            <person name="Fargo D.C."/>
            <person name="Farman M.L."/>
            <person name="Gathman A.C."/>
            <person name="Goldberg J."/>
            <person name="Guigo R."/>
            <person name="Hoegger P.J."/>
            <person name="Hooker J.B."/>
            <person name="Huggins A."/>
            <person name="James T.Y."/>
            <person name="Kamada T."/>
            <person name="Kilaru S."/>
            <person name="Kodira C."/>
            <person name="Kues U."/>
            <person name="Kupfer D."/>
            <person name="Kwan H.S."/>
            <person name="Lomsadze A."/>
            <person name="Li W."/>
            <person name="Lilly W.W."/>
            <person name="Ma L.J."/>
            <person name="Mackey A.J."/>
            <person name="Manning G."/>
            <person name="Martin F."/>
            <person name="Muraguchi H."/>
            <person name="Natvig D.O."/>
            <person name="Palmerini H."/>
            <person name="Ramesh M.A."/>
            <person name="Rehmeyer C.J."/>
            <person name="Roe B.A."/>
            <person name="Shenoy N."/>
            <person name="Stanke M."/>
            <person name="Ter-Hovhannisyan V."/>
            <person name="Tunlid A."/>
            <person name="Velagapudi R."/>
            <person name="Vision T.J."/>
            <person name="Zeng Q."/>
            <person name="Zolan M.E."/>
            <person name="Pukkila P.J."/>
        </authorList>
    </citation>
    <scope>NUCLEOTIDE SEQUENCE [LARGE SCALE GENOMIC DNA]</scope>
    <source>
        <strain evidence="4">Okayama-7 / 130 / ATCC MYA-4618 / FGSC 9003</strain>
    </source>
</reference>
<feature type="compositionally biased region" description="Basic and acidic residues" evidence="1">
    <location>
        <begin position="11"/>
        <end position="30"/>
    </location>
</feature>
<feature type="compositionally biased region" description="Basic residues" evidence="1">
    <location>
        <begin position="1"/>
        <end position="10"/>
    </location>
</feature>
<feature type="compositionally biased region" description="Pro residues" evidence="1">
    <location>
        <begin position="341"/>
        <end position="364"/>
    </location>
</feature>
<feature type="region of interest" description="Disordered" evidence="1">
    <location>
        <begin position="153"/>
        <end position="177"/>
    </location>
</feature>
<evidence type="ECO:0000256" key="1">
    <source>
        <dbReference type="SAM" id="MobiDB-lite"/>
    </source>
</evidence>
<dbReference type="GO" id="GO:0003723">
    <property type="term" value="F:RNA binding"/>
    <property type="evidence" value="ECO:0007669"/>
    <property type="project" value="InterPro"/>
</dbReference>
<dbReference type="KEGG" id="cci:CC1G_15797"/>
<feature type="compositionally biased region" description="Acidic residues" evidence="1">
    <location>
        <begin position="329"/>
        <end position="340"/>
    </location>
</feature>
<dbReference type="RefSeq" id="XP_002910077.1">
    <property type="nucleotide sequence ID" value="XM_002910031.1"/>
</dbReference>
<dbReference type="PROSITE" id="PS50128">
    <property type="entry name" value="SURP"/>
    <property type="match status" value="1"/>
</dbReference>
<evidence type="ECO:0000313" key="3">
    <source>
        <dbReference type="EMBL" id="EFI26583.1"/>
    </source>
</evidence>
<dbReference type="EMBL" id="AACS02000013">
    <property type="protein sequence ID" value="EFI26583.1"/>
    <property type="molecule type" value="Genomic_DNA"/>
</dbReference>
<dbReference type="Proteomes" id="UP000001861">
    <property type="component" value="Unassembled WGS sequence"/>
</dbReference>
<name>D6RR00_COPC7</name>
<dbReference type="OrthoDB" id="2552978at2759"/>
<gene>
    <name evidence="3" type="ORF">CC1G_15797</name>
</gene>
<dbReference type="HOGENOM" id="CLU_055486_0_0_1"/>
<feature type="region of interest" description="Disordered" evidence="1">
    <location>
        <begin position="1"/>
        <end position="30"/>
    </location>
</feature>
<keyword evidence="4" id="KW-1185">Reference proteome</keyword>
<dbReference type="GO" id="GO:0006396">
    <property type="term" value="P:RNA processing"/>
    <property type="evidence" value="ECO:0007669"/>
    <property type="project" value="InterPro"/>
</dbReference>
<feature type="compositionally biased region" description="Basic and acidic residues" evidence="1">
    <location>
        <begin position="366"/>
        <end position="393"/>
    </location>
</feature>
<comment type="caution">
    <text evidence="3">The sequence shown here is derived from an EMBL/GenBank/DDBJ whole genome shotgun (WGS) entry which is preliminary data.</text>
</comment>
<dbReference type="AlphaFoldDB" id="D6RR00"/>
<dbReference type="VEuPathDB" id="FungiDB:CC1G_15797"/>
<sequence>MYSKRKRHTDHPREPNYDPRRVQEDYERTQADHARALAKFQLQAYEADVVTGPVAKGRARMLEYVEGVGPGKGLIACAPGDEEGSGSGAQSDAGWGGFDGGEDVISLGSSAVTSKSSTAPNRVTGESGVGKTVWVDRYDARLLLDSFASRSLGHDGRHASSRSTEALDEDSDSGWSDLPDVEEVAETFLLSPDEALELHRQKRRKLMDEAWERRIREREEEDAEDEASEAAAAAALLDEEPIPEMLTLMQRTASHLASASNPAQLEMRILANHGNDERFSFMREGGRSRNVWLRIKAEAVEKVKKAKEAEEKEKQKKRGLGMGVLAGYDSEDESGSEGEEAPPPPPPPPEDEAPAPPPPPPPANVPDKEALKAARREKARQWLEERKKSGTNS</sequence>
<dbReference type="InterPro" id="IPR000061">
    <property type="entry name" value="Surp"/>
</dbReference>
<dbReference type="eggNOG" id="ENOG502S7MN">
    <property type="taxonomic scope" value="Eukaryota"/>
</dbReference>
<feature type="compositionally biased region" description="Basic and acidic residues" evidence="1">
    <location>
        <begin position="302"/>
        <end position="314"/>
    </location>
</feature>
<dbReference type="InParanoid" id="D6RR00"/>
<feature type="domain" description="SURP motif" evidence="2">
    <location>
        <begin position="248"/>
        <end position="292"/>
    </location>
</feature>
<proteinExistence type="predicted"/>
<protein>
    <recommendedName>
        <fullName evidence="2">SURP motif domain-containing protein</fullName>
    </recommendedName>
</protein>